<reference evidence="1 2" key="2">
    <citation type="journal article" date="2019" name="G3 (Bethesda)">
        <title>Hybrid Assembly of the Genome of the Entomopathogenic Nematode Steinernema carpocapsae Identifies the X-Chromosome.</title>
        <authorList>
            <person name="Serra L."/>
            <person name="Macchietto M."/>
            <person name="Macias-Munoz A."/>
            <person name="McGill C.J."/>
            <person name="Rodriguez I.M."/>
            <person name="Rodriguez B."/>
            <person name="Murad R."/>
            <person name="Mortazavi A."/>
        </authorList>
    </citation>
    <scope>NUCLEOTIDE SEQUENCE [LARGE SCALE GENOMIC DNA]</scope>
    <source>
        <strain evidence="1 2">ALL</strain>
    </source>
</reference>
<evidence type="ECO:0000313" key="1">
    <source>
        <dbReference type="EMBL" id="TKR76650.1"/>
    </source>
</evidence>
<keyword evidence="2" id="KW-1185">Reference proteome</keyword>
<dbReference type="InterPro" id="IPR016187">
    <property type="entry name" value="CTDL_fold"/>
</dbReference>
<evidence type="ECO:0008006" key="3">
    <source>
        <dbReference type="Google" id="ProtNLM"/>
    </source>
</evidence>
<dbReference type="EMBL" id="AZBU02000005">
    <property type="protein sequence ID" value="TKR76650.1"/>
    <property type="molecule type" value="Genomic_DNA"/>
</dbReference>
<dbReference type="AlphaFoldDB" id="A0A4U5N2Z3"/>
<dbReference type="SUPFAM" id="SSF56436">
    <property type="entry name" value="C-type lectin-like"/>
    <property type="match status" value="1"/>
</dbReference>
<name>A0A4U5N2Z3_STECR</name>
<dbReference type="Proteomes" id="UP000298663">
    <property type="component" value="Unassembled WGS sequence"/>
</dbReference>
<dbReference type="InterPro" id="IPR016186">
    <property type="entry name" value="C-type_lectin-like/link_sf"/>
</dbReference>
<sequence>MHRCRITTTYMKVVLYNNKTGICNGYGTIKNVGTLPVAEQDTIQAFYLNRGESVDCKADVLKELKSKEECKDGWFRVAVPGFNVSCYYVMQADEYRKNRTISSAHDIEHSCFILYNTTRSASIHSRAEELLIASDANIYAKGWNGLILGFCPDGSPAYNWTLWTDGSKYDYNNWSKNQAALTYNCSGCSMSPVLTLGYKPGKTS</sequence>
<proteinExistence type="predicted"/>
<gene>
    <name evidence="1" type="ORF">L596_017760</name>
</gene>
<accession>A0A4U5N2Z3</accession>
<organism evidence="1 2">
    <name type="scientific">Steinernema carpocapsae</name>
    <name type="common">Entomopathogenic nematode</name>
    <dbReference type="NCBI Taxonomy" id="34508"/>
    <lineage>
        <taxon>Eukaryota</taxon>
        <taxon>Metazoa</taxon>
        <taxon>Ecdysozoa</taxon>
        <taxon>Nematoda</taxon>
        <taxon>Chromadorea</taxon>
        <taxon>Rhabditida</taxon>
        <taxon>Tylenchina</taxon>
        <taxon>Panagrolaimomorpha</taxon>
        <taxon>Strongyloidoidea</taxon>
        <taxon>Steinernematidae</taxon>
        <taxon>Steinernema</taxon>
    </lineage>
</organism>
<protein>
    <recommendedName>
        <fullName evidence="3">C-type lectin domain-containing protein</fullName>
    </recommendedName>
</protein>
<evidence type="ECO:0000313" key="2">
    <source>
        <dbReference type="Proteomes" id="UP000298663"/>
    </source>
</evidence>
<comment type="caution">
    <text evidence="1">The sequence shown here is derived from an EMBL/GenBank/DDBJ whole genome shotgun (WGS) entry which is preliminary data.</text>
</comment>
<dbReference type="Gene3D" id="3.10.100.10">
    <property type="entry name" value="Mannose-Binding Protein A, subunit A"/>
    <property type="match status" value="1"/>
</dbReference>
<reference evidence="1 2" key="1">
    <citation type="journal article" date="2015" name="Genome Biol.">
        <title>Comparative genomics of Steinernema reveals deeply conserved gene regulatory networks.</title>
        <authorList>
            <person name="Dillman A.R."/>
            <person name="Macchietto M."/>
            <person name="Porter C.F."/>
            <person name="Rogers A."/>
            <person name="Williams B."/>
            <person name="Antoshechkin I."/>
            <person name="Lee M.M."/>
            <person name="Goodwin Z."/>
            <person name="Lu X."/>
            <person name="Lewis E.E."/>
            <person name="Goodrich-Blair H."/>
            <person name="Stock S.P."/>
            <person name="Adams B.J."/>
            <person name="Sternberg P.W."/>
            <person name="Mortazavi A."/>
        </authorList>
    </citation>
    <scope>NUCLEOTIDE SEQUENCE [LARGE SCALE GENOMIC DNA]</scope>
    <source>
        <strain evidence="1 2">ALL</strain>
    </source>
</reference>